<evidence type="ECO:0000313" key="3">
    <source>
        <dbReference type="Proteomes" id="UP000026961"/>
    </source>
</evidence>
<protein>
    <submittedName>
        <fullName evidence="2">Uncharacterized protein</fullName>
    </submittedName>
</protein>
<dbReference type="AlphaFoldDB" id="A0A0D9YWC6"/>
<dbReference type="HOGENOM" id="CLU_3035613_0_0_1"/>
<feature type="region of interest" description="Disordered" evidence="1">
    <location>
        <begin position="34"/>
        <end position="55"/>
    </location>
</feature>
<dbReference type="Gramene" id="OGLUM02G28180.1">
    <property type="protein sequence ID" value="OGLUM02G28180.1"/>
    <property type="gene ID" value="OGLUM02G28180"/>
</dbReference>
<reference evidence="2" key="2">
    <citation type="submission" date="2018-05" db="EMBL/GenBank/DDBJ databases">
        <title>OgluRS3 (Oryza glumaepatula Reference Sequence Version 3).</title>
        <authorList>
            <person name="Zhang J."/>
            <person name="Kudrna D."/>
            <person name="Lee S."/>
            <person name="Talag J."/>
            <person name="Welchert J."/>
            <person name="Wing R.A."/>
        </authorList>
    </citation>
    <scope>NUCLEOTIDE SEQUENCE [LARGE SCALE GENOMIC DNA]</scope>
</reference>
<name>A0A0D9YWC6_9ORYZ</name>
<sequence length="55" mass="6039">MPWEFKEANMKKDWNNRWSLPAARSLAAAATPLHSAGPRALTQQPSLASPTHVKA</sequence>
<dbReference type="Proteomes" id="UP000026961">
    <property type="component" value="Chromosome 2"/>
</dbReference>
<evidence type="ECO:0000256" key="1">
    <source>
        <dbReference type="SAM" id="MobiDB-lite"/>
    </source>
</evidence>
<keyword evidence="3" id="KW-1185">Reference proteome</keyword>
<organism evidence="2">
    <name type="scientific">Oryza glumipatula</name>
    <dbReference type="NCBI Taxonomy" id="40148"/>
    <lineage>
        <taxon>Eukaryota</taxon>
        <taxon>Viridiplantae</taxon>
        <taxon>Streptophyta</taxon>
        <taxon>Embryophyta</taxon>
        <taxon>Tracheophyta</taxon>
        <taxon>Spermatophyta</taxon>
        <taxon>Magnoliopsida</taxon>
        <taxon>Liliopsida</taxon>
        <taxon>Poales</taxon>
        <taxon>Poaceae</taxon>
        <taxon>BOP clade</taxon>
        <taxon>Oryzoideae</taxon>
        <taxon>Oryzeae</taxon>
        <taxon>Oryzinae</taxon>
        <taxon>Oryza</taxon>
    </lineage>
</organism>
<reference evidence="2" key="1">
    <citation type="submission" date="2015-04" db="UniProtKB">
        <authorList>
            <consortium name="EnsemblPlants"/>
        </authorList>
    </citation>
    <scope>IDENTIFICATION</scope>
</reference>
<dbReference type="EnsemblPlants" id="OGLUM02G28180.1">
    <property type="protein sequence ID" value="OGLUM02G28180.1"/>
    <property type="gene ID" value="OGLUM02G28180"/>
</dbReference>
<evidence type="ECO:0000313" key="2">
    <source>
        <dbReference type="EnsemblPlants" id="OGLUM02G28180.1"/>
    </source>
</evidence>
<proteinExistence type="predicted"/>
<accession>A0A0D9YWC6</accession>